<name>A0AAN7Q0B1_9COLE</name>
<feature type="region of interest" description="Disordered" evidence="1">
    <location>
        <begin position="1"/>
        <end position="20"/>
    </location>
</feature>
<protein>
    <submittedName>
        <fullName evidence="2">Uncharacterized protein</fullName>
    </submittedName>
</protein>
<comment type="caution">
    <text evidence="2">The sequence shown here is derived from an EMBL/GenBank/DDBJ whole genome shotgun (WGS) entry which is preliminary data.</text>
</comment>
<keyword evidence="3" id="KW-1185">Reference proteome</keyword>
<evidence type="ECO:0000256" key="1">
    <source>
        <dbReference type="SAM" id="MobiDB-lite"/>
    </source>
</evidence>
<feature type="compositionally biased region" description="Acidic residues" evidence="1">
    <location>
        <begin position="1"/>
        <end position="12"/>
    </location>
</feature>
<proteinExistence type="predicted"/>
<evidence type="ECO:0000313" key="2">
    <source>
        <dbReference type="EMBL" id="KAK4881437.1"/>
    </source>
</evidence>
<reference evidence="3" key="1">
    <citation type="submission" date="2023-01" db="EMBL/GenBank/DDBJ databases">
        <title>Key to firefly adult light organ development and bioluminescence: homeobox transcription factors regulate luciferase expression and transportation to peroxisome.</title>
        <authorList>
            <person name="Fu X."/>
        </authorList>
    </citation>
    <scope>NUCLEOTIDE SEQUENCE [LARGE SCALE GENOMIC DNA]</scope>
</reference>
<dbReference type="AlphaFoldDB" id="A0AAN7Q0B1"/>
<organism evidence="2 3">
    <name type="scientific">Aquatica leii</name>
    <dbReference type="NCBI Taxonomy" id="1421715"/>
    <lineage>
        <taxon>Eukaryota</taxon>
        <taxon>Metazoa</taxon>
        <taxon>Ecdysozoa</taxon>
        <taxon>Arthropoda</taxon>
        <taxon>Hexapoda</taxon>
        <taxon>Insecta</taxon>
        <taxon>Pterygota</taxon>
        <taxon>Neoptera</taxon>
        <taxon>Endopterygota</taxon>
        <taxon>Coleoptera</taxon>
        <taxon>Polyphaga</taxon>
        <taxon>Elateriformia</taxon>
        <taxon>Elateroidea</taxon>
        <taxon>Lampyridae</taxon>
        <taxon>Luciolinae</taxon>
        <taxon>Aquatica</taxon>
    </lineage>
</organism>
<sequence length="582" mass="67113">MDIYENEEDEQQISEKGNLKNGMHADSQQWFSDTKWTNIKCIYHEYLPTFPKRLKKDQKLNIELPYPIYSSNLDLCIENVWNPFQPKSDKTNTRLNYYRKLYKNSKKKLLVKDLQRTVVSVPKYIIDLAANSAVKNFDDVWCYNGGLLDCLDINKSLHLFYVNSPNKINCINVNKHNLVSVIEVNNSLPIYNIKCSFIENIPILGVRQRSRISLFQPFIKKPNNKSVWSKTSEQSFVDMELNCAKQICTLDNLHRLKIEDMVNNKAALDYNFPMDDSTLTDSLASILFQDANTLVFMNRCCIYLLDLRSKTTKIKCLKDGLACDDLCTLSKKNSNTLYISSMHNILEFDIKSMNCSNKVMHLMTAPPFVSSLAEFNEETCLCLMSRDGKVLMHTEDQQLCLPQYVPKIADTLTKMCSVVKLDNLNVMDERLTFPIAGMKLHTDPVTHDLRILTFNTAGDIFQQRLLNDSSTFTDPIDTLENWTRKLSTKPKNLEVTSICNLNKLFHSVTTKFPDKEYFQKLMKEGTGENFVEKNIHTIQNDIKSKVGEVMNTLWDDDDDITTAEENIVSSQSKVIEWLQSNI</sequence>
<gene>
    <name evidence="2" type="ORF">RN001_004756</name>
</gene>
<accession>A0AAN7Q0B1</accession>
<evidence type="ECO:0000313" key="3">
    <source>
        <dbReference type="Proteomes" id="UP001353858"/>
    </source>
</evidence>
<dbReference type="EMBL" id="JARPUR010000002">
    <property type="protein sequence ID" value="KAK4881437.1"/>
    <property type="molecule type" value="Genomic_DNA"/>
</dbReference>
<dbReference type="Proteomes" id="UP001353858">
    <property type="component" value="Unassembled WGS sequence"/>
</dbReference>